<dbReference type="GO" id="GO:0005524">
    <property type="term" value="F:ATP binding"/>
    <property type="evidence" value="ECO:0007669"/>
    <property type="project" value="UniProtKB-KW"/>
</dbReference>
<evidence type="ECO:0000313" key="2">
    <source>
        <dbReference type="EMBL" id="MCA6075582.1"/>
    </source>
</evidence>
<dbReference type="EMBL" id="JAIXNE010000003">
    <property type="protein sequence ID" value="MCA6076759.1"/>
    <property type="molecule type" value="Genomic_DNA"/>
</dbReference>
<dbReference type="RefSeq" id="WP_225698679.1">
    <property type="nucleotide sequence ID" value="NZ_JAIXNE010000002.1"/>
</dbReference>
<reference evidence="2" key="1">
    <citation type="submission" date="2021-09" db="EMBL/GenBank/DDBJ databases">
        <title>Fulvivirga sp. isolated from coastal sediment.</title>
        <authorList>
            <person name="Yu H."/>
        </authorList>
    </citation>
    <scope>NUCLEOTIDE SEQUENCE</scope>
    <source>
        <strain evidence="2">1062</strain>
    </source>
</reference>
<feature type="domain" description="Schlafen AlbA-2" evidence="1">
    <location>
        <begin position="14"/>
        <end position="146"/>
    </location>
</feature>
<dbReference type="EMBL" id="JAIXNE010000004">
    <property type="protein sequence ID" value="MCA6077887.1"/>
    <property type="molecule type" value="Genomic_DNA"/>
</dbReference>
<evidence type="ECO:0000259" key="1">
    <source>
        <dbReference type="Pfam" id="PF04326"/>
    </source>
</evidence>
<dbReference type="PANTHER" id="PTHR30595:SF6">
    <property type="entry name" value="SCHLAFEN ALBA-2 DOMAIN-CONTAINING PROTEIN"/>
    <property type="match status" value="1"/>
</dbReference>
<evidence type="ECO:0000313" key="4">
    <source>
        <dbReference type="EMBL" id="MCA6077887.1"/>
    </source>
</evidence>
<dbReference type="Pfam" id="PF04326">
    <property type="entry name" value="SLFN_AlbA_2"/>
    <property type="match status" value="1"/>
</dbReference>
<dbReference type="PANTHER" id="PTHR30595">
    <property type="entry name" value="GLPR-RELATED TRANSCRIPTIONAL REPRESSOR"/>
    <property type="match status" value="1"/>
</dbReference>
<protein>
    <submittedName>
        <fullName evidence="2">ATP-binding protein</fullName>
    </submittedName>
</protein>
<name>A0A9X1HRR7_9BACT</name>
<evidence type="ECO:0000313" key="3">
    <source>
        <dbReference type="EMBL" id="MCA6076759.1"/>
    </source>
</evidence>
<accession>A0A9X1HRR7</accession>
<sequence>MTIKEVRNLVKGGETHTVEFKRKATHPEKIVREMVAFANSDGGYVFIGVDDDGSIPGLKHPEDHVYVLEAAIDQLTQPKVEYKWEIVPLTDDLSVVSFFIPSSSKSPHFVLEKQDKYPRFVNGRRAKVPPPGKRAYVRADDKSVQASREMKEIIRRKKQGKNIKFNYGDKEKMLFDYLEKNGTITLDGFAELAKVSRYSASRTLILLVLANVLKIVPTEKGDLYQSVVSSQ</sequence>
<dbReference type="InterPro" id="IPR007421">
    <property type="entry name" value="Schlafen_AlbA_2_dom"/>
</dbReference>
<gene>
    <name evidence="2" type="ORF">LDX50_11940</name>
    <name evidence="3" type="ORF">LDX50_17910</name>
    <name evidence="4" type="ORF">LDX50_23630</name>
</gene>
<dbReference type="Proteomes" id="UP001139409">
    <property type="component" value="Unassembled WGS sequence"/>
</dbReference>
<keyword evidence="5" id="KW-1185">Reference proteome</keyword>
<comment type="caution">
    <text evidence="2">The sequence shown here is derived from an EMBL/GenBank/DDBJ whole genome shotgun (WGS) entry which is preliminary data.</text>
</comment>
<dbReference type="EMBL" id="JAIXNE010000002">
    <property type="protein sequence ID" value="MCA6075582.1"/>
    <property type="molecule type" value="Genomic_DNA"/>
</dbReference>
<keyword evidence="2" id="KW-0547">Nucleotide-binding</keyword>
<dbReference type="AlphaFoldDB" id="A0A9X1HRR7"/>
<dbReference type="InterPro" id="IPR038461">
    <property type="entry name" value="Schlafen_AlbA_2_dom_sf"/>
</dbReference>
<organism evidence="2 5">
    <name type="scientific">Fulvivirga sedimenti</name>
    <dbReference type="NCBI Taxonomy" id="2879465"/>
    <lineage>
        <taxon>Bacteria</taxon>
        <taxon>Pseudomonadati</taxon>
        <taxon>Bacteroidota</taxon>
        <taxon>Cytophagia</taxon>
        <taxon>Cytophagales</taxon>
        <taxon>Fulvivirgaceae</taxon>
        <taxon>Fulvivirga</taxon>
    </lineage>
</organism>
<dbReference type="Gene3D" id="3.30.950.30">
    <property type="entry name" value="Schlafen, AAA domain"/>
    <property type="match status" value="1"/>
</dbReference>
<evidence type="ECO:0000313" key="5">
    <source>
        <dbReference type="Proteomes" id="UP001139409"/>
    </source>
</evidence>
<proteinExistence type="predicted"/>
<keyword evidence="2" id="KW-0067">ATP-binding</keyword>